<dbReference type="PROSITE" id="PS50088">
    <property type="entry name" value="ANK_REPEAT"/>
    <property type="match status" value="6"/>
</dbReference>
<keyword evidence="6" id="KW-1185">Reference proteome</keyword>
<dbReference type="PROSITE" id="PS50297">
    <property type="entry name" value="ANK_REP_REGION"/>
    <property type="match status" value="6"/>
</dbReference>
<sequence length="360" mass="38520">MEKLIAVFVVGLLSAITQVAATGELHDAVCEGDLKEITRNIDGGFDLNSQDSKYGETPLHKAVLCDQVSAAELLLIKGAEVDVEGGRIVGTPLYVAAYRGNIVIAKFLINQGANVNARAKDGSTPLHAAAFGGDVSVAKLLIDMGADVNSKKRFGATPLHRAAEYNNALVAELLIQRGAKIDAKTQGNMTPLDMAVSLGHKKVAKLLKTHGSKSIETPPSQDYLLLMATFENELKKAKQALDKGAYVDTKEPFSGGTPLNFAVSQGDLSMVKLLLDYSADVNGGMQDDATPLHNAAKQDHLSIARLLIKKGANINARNMSGETPLDWAVGSRDMSELLIKYGASNNQSPEHDWNNPDLEY</sequence>
<feature type="repeat" description="ANK" evidence="3">
    <location>
        <begin position="54"/>
        <end position="86"/>
    </location>
</feature>
<dbReference type="InterPro" id="IPR002110">
    <property type="entry name" value="Ankyrin_rpt"/>
</dbReference>
<dbReference type="AlphaFoldDB" id="A0A1T2L328"/>
<dbReference type="SUPFAM" id="SSF48403">
    <property type="entry name" value="Ankyrin repeat"/>
    <property type="match status" value="1"/>
</dbReference>
<dbReference type="PRINTS" id="PR01415">
    <property type="entry name" value="ANKYRIN"/>
</dbReference>
<keyword evidence="4" id="KW-0732">Signal</keyword>
<dbReference type="OrthoDB" id="7628061at2"/>
<evidence type="ECO:0000256" key="1">
    <source>
        <dbReference type="ARBA" id="ARBA00022737"/>
    </source>
</evidence>
<feature type="signal peptide" evidence="4">
    <location>
        <begin position="1"/>
        <end position="21"/>
    </location>
</feature>
<dbReference type="PANTHER" id="PTHR23206">
    <property type="entry name" value="MASK PROTEIN"/>
    <property type="match status" value="1"/>
</dbReference>
<dbReference type="RefSeq" id="WP_078477089.1">
    <property type="nucleotide sequence ID" value="NZ_MPRK01000124.1"/>
</dbReference>
<dbReference type="SMART" id="SM00248">
    <property type="entry name" value="ANK"/>
    <property type="match status" value="8"/>
</dbReference>
<protein>
    <submittedName>
        <fullName evidence="5">Uncharacterized protein</fullName>
    </submittedName>
</protein>
<dbReference type="InterPro" id="IPR051631">
    <property type="entry name" value="Ankyrin-KH/SAM_domain"/>
</dbReference>
<feature type="repeat" description="ANK" evidence="3">
    <location>
        <begin position="154"/>
        <end position="186"/>
    </location>
</feature>
<dbReference type="GO" id="GO:0005737">
    <property type="term" value="C:cytoplasm"/>
    <property type="evidence" value="ECO:0007669"/>
    <property type="project" value="TreeGrafter"/>
</dbReference>
<dbReference type="PANTHER" id="PTHR23206:SF7">
    <property type="entry name" value="PROTEIN KINASE DOMAIN-CONTAINING PROTEIN"/>
    <property type="match status" value="1"/>
</dbReference>
<dbReference type="InterPro" id="IPR036770">
    <property type="entry name" value="Ankyrin_rpt-contain_sf"/>
</dbReference>
<feature type="repeat" description="ANK" evidence="3">
    <location>
        <begin position="121"/>
        <end position="153"/>
    </location>
</feature>
<dbReference type="Pfam" id="PF12796">
    <property type="entry name" value="Ank_2"/>
    <property type="match status" value="2"/>
</dbReference>
<proteinExistence type="predicted"/>
<evidence type="ECO:0000256" key="2">
    <source>
        <dbReference type="ARBA" id="ARBA00023043"/>
    </source>
</evidence>
<evidence type="ECO:0000313" key="6">
    <source>
        <dbReference type="Proteomes" id="UP000190198"/>
    </source>
</evidence>
<evidence type="ECO:0000256" key="3">
    <source>
        <dbReference type="PROSITE-ProRule" id="PRU00023"/>
    </source>
</evidence>
<evidence type="ECO:0000313" key="5">
    <source>
        <dbReference type="EMBL" id="OOZ39528.1"/>
    </source>
</evidence>
<dbReference type="Pfam" id="PF13637">
    <property type="entry name" value="Ank_4"/>
    <property type="match status" value="1"/>
</dbReference>
<comment type="caution">
    <text evidence="5">The sequence shown here is derived from an EMBL/GenBank/DDBJ whole genome shotgun (WGS) entry which is preliminary data.</text>
</comment>
<feature type="repeat" description="ANK" evidence="3">
    <location>
        <begin position="254"/>
        <end position="282"/>
    </location>
</feature>
<keyword evidence="1" id="KW-0677">Repeat</keyword>
<dbReference type="Gene3D" id="1.25.40.20">
    <property type="entry name" value="Ankyrin repeat-containing domain"/>
    <property type="match status" value="3"/>
</dbReference>
<feature type="repeat" description="ANK" evidence="3">
    <location>
        <begin position="91"/>
        <end position="120"/>
    </location>
</feature>
<feature type="repeat" description="ANK" evidence="3">
    <location>
        <begin position="287"/>
        <end position="319"/>
    </location>
</feature>
<organism evidence="5 6">
    <name type="scientific">Solemya elarraichensis gill symbiont</name>
    <dbReference type="NCBI Taxonomy" id="1918949"/>
    <lineage>
        <taxon>Bacteria</taxon>
        <taxon>Pseudomonadati</taxon>
        <taxon>Pseudomonadota</taxon>
        <taxon>Gammaproteobacteria</taxon>
        <taxon>sulfur-oxidizing symbionts</taxon>
    </lineage>
</organism>
<keyword evidence="2 3" id="KW-0040">ANK repeat</keyword>
<dbReference type="Pfam" id="PF00023">
    <property type="entry name" value="Ank"/>
    <property type="match status" value="2"/>
</dbReference>
<dbReference type="EMBL" id="MPRK01000124">
    <property type="protein sequence ID" value="OOZ39528.1"/>
    <property type="molecule type" value="Genomic_DNA"/>
</dbReference>
<gene>
    <name evidence="5" type="ORF">BOW52_07195</name>
</gene>
<dbReference type="Proteomes" id="UP000190198">
    <property type="component" value="Unassembled WGS sequence"/>
</dbReference>
<name>A0A1T2L328_9GAMM</name>
<reference evidence="5 6" key="1">
    <citation type="submission" date="2016-11" db="EMBL/GenBank/DDBJ databases">
        <title>Mixed transmission modes and dynamic genome evolution in an obligate animal-bacterial symbiosis.</title>
        <authorList>
            <person name="Russell S.L."/>
            <person name="Corbett-Detig R.B."/>
            <person name="Cavanaugh C.M."/>
        </authorList>
    </citation>
    <scope>NUCLEOTIDE SEQUENCE [LARGE SCALE GENOMIC DNA]</scope>
    <source>
        <strain evidence="5">Sp-SM6</strain>
    </source>
</reference>
<feature type="chain" id="PRO_5012956051" evidence="4">
    <location>
        <begin position="22"/>
        <end position="360"/>
    </location>
</feature>
<evidence type="ECO:0000256" key="4">
    <source>
        <dbReference type="SAM" id="SignalP"/>
    </source>
</evidence>
<accession>A0A1T2L328</accession>